<dbReference type="InterPro" id="IPR015890">
    <property type="entry name" value="Chorismate_C"/>
</dbReference>
<dbReference type="GO" id="GO:0046654">
    <property type="term" value="P:tetrahydrofolate biosynthetic process"/>
    <property type="evidence" value="ECO:0007669"/>
    <property type="project" value="UniProtKB-UniPathway"/>
</dbReference>
<dbReference type="SUPFAM" id="SSF52317">
    <property type="entry name" value="Class I glutamine amidotransferase-like"/>
    <property type="match status" value="1"/>
</dbReference>
<reference evidence="15" key="1">
    <citation type="journal article" date="2013" name="Genome Announc.">
        <title>Draft genome sequence of the grapevine dieback fungus Eutypa lata UCR-EL1.</title>
        <authorList>
            <person name="Blanco-Ulate B."/>
            <person name="Rolshausen P.E."/>
            <person name="Cantu D."/>
        </authorList>
    </citation>
    <scope>NUCLEOTIDE SEQUENCE [LARGE SCALE GENOMIC DNA]</scope>
    <source>
        <strain evidence="15">UCR-EL1</strain>
    </source>
</reference>
<dbReference type="Pfam" id="PF00117">
    <property type="entry name" value="GATase"/>
    <property type="match status" value="2"/>
</dbReference>
<dbReference type="GO" id="GO:0046656">
    <property type="term" value="P:folic acid biosynthetic process"/>
    <property type="evidence" value="ECO:0007669"/>
    <property type="project" value="UniProtKB-KW"/>
</dbReference>
<comment type="similarity">
    <text evidence="3">In the C-terminal section; belongs to the anthranilate synthase component I family.</text>
</comment>
<evidence type="ECO:0000256" key="5">
    <source>
        <dbReference type="ARBA" id="ARBA00022679"/>
    </source>
</evidence>
<dbReference type="STRING" id="1287681.M7T0X0"/>
<keyword evidence="6" id="KW-0289">Folate biosynthesis</keyword>
<feature type="region of interest" description="Disordered" evidence="10">
    <location>
        <begin position="765"/>
        <end position="803"/>
    </location>
</feature>
<accession>M7T0X0</accession>
<comment type="pathway">
    <text evidence="2">Cofactor biosynthesis; tetrahydrofolate biosynthesis; 4-aminobenzoate from chorismate: step 1/2.</text>
</comment>
<comment type="catalytic activity">
    <reaction evidence="1">
        <text>chorismate + L-glutamine = 4-amino-4-deoxychorismate + L-glutamate</text>
        <dbReference type="Rhea" id="RHEA:11672"/>
        <dbReference type="ChEBI" id="CHEBI:29748"/>
        <dbReference type="ChEBI" id="CHEBI:29985"/>
        <dbReference type="ChEBI" id="CHEBI:58359"/>
        <dbReference type="ChEBI" id="CHEBI:58406"/>
        <dbReference type="EC" id="2.6.1.85"/>
    </reaction>
</comment>
<dbReference type="GO" id="GO:0005737">
    <property type="term" value="C:cytoplasm"/>
    <property type="evidence" value="ECO:0007669"/>
    <property type="project" value="TreeGrafter"/>
</dbReference>
<feature type="region of interest" description="Disordered" evidence="10">
    <location>
        <begin position="676"/>
        <end position="700"/>
    </location>
</feature>
<dbReference type="PANTHER" id="PTHR11236:SF18">
    <property type="entry name" value="AMINODEOXYCHORISMATE SYNTHASE"/>
    <property type="match status" value="1"/>
</dbReference>
<feature type="compositionally biased region" description="Basic and acidic residues" evidence="10">
    <location>
        <begin position="784"/>
        <end position="794"/>
    </location>
</feature>
<evidence type="ECO:0000256" key="7">
    <source>
        <dbReference type="ARBA" id="ARBA00022962"/>
    </source>
</evidence>
<evidence type="ECO:0000256" key="9">
    <source>
        <dbReference type="ARBA" id="ARBA00031904"/>
    </source>
</evidence>
<keyword evidence="5" id="KW-0808">Transferase</keyword>
<evidence type="ECO:0000313" key="14">
    <source>
        <dbReference type="EMBL" id="EMR72559.1"/>
    </source>
</evidence>
<dbReference type="GO" id="GO:0046820">
    <property type="term" value="F:4-amino-4-deoxychorismate synthase activity"/>
    <property type="evidence" value="ECO:0007669"/>
    <property type="project" value="UniProtKB-EC"/>
</dbReference>
<evidence type="ECO:0000256" key="6">
    <source>
        <dbReference type="ARBA" id="ARBA00022909"/>
    </source>
</evidence>
<evidence type="ECO:0000256" key="2">
    <source>
        <dbReference type="ARBA" id="ARBA00005009"/>
    </source>
</evidence>
<feature type="domain" description="Chorismate-utilising enzyme C-terminal" evidence="12">
    <location>
        <begin position="638"/>
        <end position="951"/>
    </location>
</feature>
<evidence type="ECO:0000256" key="8">
    <source>
        <dbReference type="ARBA" id="ARBA00031329"/>
    </source>
</evidence>
<dbReference type="PROSITE" id="PS51273">
    <property type="entry name" value="GATASE_TYPE_1"/>
    <property type="match status" value="1"/>
</dbReference>
<dbReference type="Gene3D" id="3.40.50.880">
    <property type="match status" value="1"/>
</dbReference>
<dbReference type="HOGENOM" id="CLU_006493_0_0_1"/>
<dbReference type="InterPro" id="IPR006221">
    <property type="entry name" value="TrpG/PapA_dom"/>
</dbReference>
<gene>
    <name evidence="14" type="ORF">UCREL1_394</name>
</gene>
<feature type="region of interest" description="Disordered" evidence="10">
    <location>
        <begin position="44"/>
        <end position="75"/>
    </location>
</feature>
<dbReference type="PRINTS" id="PR00099">
    <property type="entry name" value="CPSGATASE"/>
</dbReference>
<feature type="domain" description="Anthranilate synthase component I N-terminal" evidence="13">
    <location>
        <begin position="411"/>
        <end position="553"/>
    </location>
</feature>
<protein>
    <recommendedName>
        <fullName evidence="4">aminodeoxychorismate synthase</fullName>
        <ecNumber evidence="4">2.6.1.85</ecNumber>
    </recommendedName>
    <alternativeName>
        <fullName evidence="8">Para-aminobenzoate synthase</fullName>
    </alternativeName>
    <alternativeName>
        <fullName evidence="9">p-aminobenzoic acid synthase</fullName>
    </alternativeName>
</protein>
<proteinExistence type="inferred from homology"/>
<feature type="region of interest" description="Disordered" evidence="10">
    <location>
        <begin position="601"/>
        <end position="624"/>
    </location>
</feature>
<dbReference type="InterPro" id="IPR029062">
    <property type="entry name" value="Class_I_gatase-like"/>
</dbReference>
<dbReference type="Pfam" id="PF00425">
    <property type="entry name" value="Chorismate_bind"/>
    <property type="match status" value="1"/>
</dbReference>
<organism evidence="14 15">
    <name type="scientific">Eutypa lata (strain UCR-EL1)</name>
    <name type="common">Grapevine dieback disease fungus</name>
    <name type="synonym">Eutypa armeniacae</name>
    <dbReference type="NCBI Taxonomy" id="1287681"/>
    <lineage>
        <taxon>Eukaryota</taxon>
        <taxon>Fungi</taxon>
        <taxon>Dikarya</taxon>
        <taxon>Ascomycota</taxon>
        <taxon>Pezizomycotina</taxon>
        <taxon>Sordariomycetes</taxon>
        <taxon>Xylariomycetidae</taxon>
        <taxon>Xylariales</taxon>
        <taxon>Diatrypaceae</taxon>
        <taxon>Eutypa</taxon>
    </lineage>
</organism>
<evidence type="ECO:0000256" key="3">
    <source>
        <dbReference type="ARBA" id="ARBA00005970"/>
    </source>
</evidence>
<dbReference type="GO" id="GO:0008153">
    <property type="term" value="P:4-aminobenzoate biosynthetic process"/>
    <property type="evidence" value="ECO:0007669"/>
    <property type="project" value="TreeGrafter"/>
</dbReference>
<evidence type="ECO:0000259" key="11">
    <source>
        <dbReference type="Pfam" id="PF00117"/>
    </source>
</evidence>
<dbReference type="Gene3D" id="3.60.120.10">
    <property type="entry name" value="Anthranilate synthase"/>
    <property type="match status" value="1"/>
</dbReference>
<sequence length="1018" mass="111976">MDRRRPRILFLDAYDSFSNNIVSLVTTVLDADVEILPIDSSHFSDGDDDGVGDVSADGQGEVHRDSSGSSSNSKEHLAQALRHYDAVICGPGPGSPASARDVGLMRQVWALSAAVDGLLPALGICLGFQSLVLSSGGSIQKLQPTGLHGMIRAIDHQQRQQPYASKGNIFHDVLPFKATLYHSLHADIGQSTISEADWPAAKWRAPKHLPDVVPLAWAYEDRGSTERHGYVERILMGVRHRTKPFWGLQYHPESICTEAAGHQIIRNWFEEAMRWNRANGRVIKSGGDSPYLMAGITRTLALHPAHTVSDTGSELQQNGTAHDYRSWVKDNSRLATLNLDYQYQSKVLDLPAHIAVPDIVELLQDAQPTTMTTTTYSSSASPPPKKEFIILDSASASSTTNTNDSKIGPDVRGRYSIIALDVDEALKLQYTTGDRHVTVVTACATHDGIPTPETERERVELGPHETVWQFLGDFWARRELTAHLPELVLSSSPPPFLGGFMGYVTYELGLEGIDVQQQQQSRKGSRQQGDPRPDLCFAWVTKSIVVDHLEGTLRVQILAPNSATATSWVDSTLARLSGSAFWRGDLQQVDSTKCDRVDNNAADIAGQPTPPLTPTTTGSTKMTNTTSMTTTQIQTPDAAEYEAKVRRCQEFIASGDSYELCLTDQTLITTTTTTTATSHNHNHNYDNHKNKTGNGTSTQLKDSTSWTLYRRLRTRQPAPFGSYIRLGGATLVSSSPERFLEFDGVKGWCSMRPMKGTVRKKFKTKRKESLTMKPNAYEGGGSVESKDEDGVREKEEEDGEGVSTLEQAERLLRIPKEEAENLMIVDLVRHDLHGVCGAGGVSVPHLLKVEEYASVFQMVSVVEDNGENPQRQGEMQKQKRITGLDVLAASLPPGSMTGAPKKRSCELLLGIEEGRERSLYSGVVGYMDVAGRGDWSVTIRSLFRWDDETVTTRIVRDGDDGNGTGEEEKMMMAHEEEVWHIGAGGAVTALSTPRGERDEMFTKLRGPLGVFEDERSST</sequence>
<dbReference type="SUPFAM" id="SSF56322">
    <property type="entry name" value="ADC synthase"/>
    <property type="match status" value="1"/>
</dbReference>
<dbReference type="Pfam" id="PF04715">
    <property type="entry name" value="Anth_synt_I_N"/>
    <property type="match status" value="1"/>
</dbReference>
<dbReference type="Proteomes" id="UP000012174">
    <property type="component" value="Unassembled WGS sequence"/>
</dbReference>
<dbReference type="PANTHER" id="PTHR11236">
    <property type="entry name" value="AMINOBENZOATE/ANTHRANILATE SYNTHASE"/>
    <property type="match status" value="1"/>
</dbReference>
<dbReference type="eggNOG" id="KOG1224">
    <property type="taxonomic scope" value="Eukaryota"/>
</dbReference>
<dbReference type="KEGG" id="ela:UCREL1_394"/>
<dbReference type="AlphaFoldDB" id="M7T0X0"/>
<dbReference type="CDD" id="cd01743">
    <property type="entry name" value="GATase1_Anthranilate_Synthase"/>
    <property type="match status" value="1"/>
</dbReference>
<name>M7T0X0_EUTLA</name>
<dbReference type="EMBL" id="KB705436">
    <property type="protein sequence ID" value="EMR72559.1"/>
    <property type="molecule type" value="Genomic_DNA"/>
</dbReference>
<evidence type="ECO:0000256" key="4">
    <source>
        <dbReference type="ARBA" id="ARBA00013139"/>
    </source>
</evidence>
<dbReference type="GO" id="GO:0000162">
    <property type="term" value="P:L-tryptophan biosynthetic process"/>
    <property type="evidence" value="ECO:0007669"/>
    <property type="project" value="TreeGrafter"/>
</dbReference>
<dbReference type="InterPro" id="IPR019999">
    <property type="entry name" value="Anth_synth_I-like"/>
</dbReference>
<keyword evidence="15" id="KW-1185">Reference proteome</keyword>
<evidence type="ECO:0000256" key="10">
    <source>
        <dbReference type="SAM" id="MobiDB-lite"/>
    </source>
</evidence>
<evidence type="ECO:0000259" key="13">
    <source>
        <dbReference type="Pfam" id="PF04715"/>
    </source>
</evidence>
<feature type="domain" description="Glutamine amidotransferase" evidence="11">
    <location>
        <begin position="234"/>
        <end position="270"/>
    </location>
</feature>
<dbReference type="UniPathway" id="UPA00077">
    <property type="reaction ID" value="UER00149"/>
</dbReference>
<dbReference type="OrthoDB" id="64220at2759"/>
<dbReference type="EC" id="2.6.1.85" evidence="4"/>
<keyword evidence="7" id="KW-0315">Glutamine amidotransferase</keyword>
<feature type="compositionally biased region" description="Low complexity" evidence="10">
    <location>
        <begin position="614"/>
        <end position="624"/>
    </location>
</feature>
<dbReference type="InterPro" id="IPR006805">
    <property type="entry name" value="Anth_synth_I_N"/>
</dbReference>
<evidence type="ECO:0000313" key="15">
    <source>
        <dbReference type="Proteomes" id="UP000012174"/>
    </source>
</evidence>
<dbReference type="InterPro" id="IPR005801">
    <property type="entry name" value="ADC_synthase"/>
</dbReference>
<evidence type="ECO:0000259" key="12">
    <source>
        <dbReference type="Pfam" id="PF00425"/>
    </source>
</evidence>
<feature type="domain" description="Glutamine amidotransferase" evidence="11">
    <location>
        <begin position="10"/>
        <end position="188"/>
    </location>
</feature>
<dbReference type="OMA" id="EGPETHE"/>
<evidence type="ECO:0000256" key="1">
    <source>
        <dbReference type="ARBA" id="ARBA00001000"/>
    </source>
</evidence>
<dbReference type="InterPro" id="IPR017926">
    <property type="entry name" value="GATASE"/>
</dbReference>